<reference evidence="1" key="1">
    <citation type="journal article" date="2014" name="Front. Microbiol.">
        <title>High frequency of phylogenetically diverse reductive dehalogenase-homologous genes in deep subseafloor sedimentary metagenomes.</title>
        <authorList>
            <person name="Kawai M."/>
            <person name="Futagami T."/>
            <person name="Toyoda A."/>
            <person name="Takaki Y."/>
            <person name="Nishi S."/>
            <person name="Hori S."/>
            <person name="Arai W."/>
            <person name="Tsubouchi T."/>
            <person name="Morono Y."/>
            <person name="Uchiyama I."/>
            <person name="Ito T."/>
            <person name="Fujiyama A."/>
            <person name="Inagaki F."/>
            <person name="Takami H."/>
        </authorList>
    </citation>
    <scope>NUCLEOTIDE SEQUENCE</scope>
    <source>
        <strain evidence="1">Expedition CK06-06</strain>
    </source>
</reference>
<name>X1EQH1_9ZZZZ</name>
<proteinExistence type="predicted"/>
<accession>X1EQH1</accession>
<evidence type="ECO:0000313" key="1">
    <source>
        <dbReference type="EMBL" id="GAH35626.1"/>
    </source>
</evidence>
<dbReference type="AlphaFoldDB" id="X1EQH1"/>
<gene>
    <name evidence="1" type="ORF">S03H2_18030</name>
</gene>
<protein>
    <submittedName>
        <fullName evidence="1">Uncharacterized protein</fullName>
    </submittedName>
</protein>
<dbReference type="EMBL" id="BARU01009330">
    <property type="protein sequence ID" value="GAH35626.1"/>
    <property type="molecule type" value="Genomic_DNA"/>
</dbReference>
<sequence>EKPENFEKTTGHDLEGSIGFMDYYHRKITVLEDLSESETDMVIHHELGHCIYPEKPHWWVEVFAHKVSKRRGKGTYTERYNHSNKDLPNREMLITDARERMAICRKKCGLEMANL</sequence>
<organism evidence="1">
    <name type="scientific">marine sediment metagenome</name>
    <dbReference type="NCBI Taxonomy" id="412755"/>
    <lineage>
        <taxon>unclassified sequences</taxon>
        <taxon>metagenomes</taxon>
        <taxon>ecological metagenomes</taxon>
    </lineage>
</organism>
<comment type="caution">
    <text evidence="1">The sequence shown here is derived from an EMBL/GenBank/DDBJ whole genome shotgun (WGS) entry which is preliminary data.</text>
</comment>
<feature type="non-terminal residue" evidence="1">
    <location>
        <position position="1"/>
    </location>
</feature>